<gene>
    <name evidence="1" type="ORF">OXU80_24025</name>
</gene>
<reference evidence="1" key="1">
    <citation type="submission" date="2022-11" db="EMBL/GenBank/DDBJ databases">
        <title>beta-Carotene-producing bacterium, Jeongeuplla avenae sp. nov., alleviates the salt stress of Arabidopsis seedlings.</title>
        <authorList>
            <person name="Jiang L."/>
            <person name="Lee J."/>
        </authorList>
    </citation>
    <scope>NUCLEOTIDE SEQUENCE</scope>
    <source>
        <strain evidence="1">DY_R2A_6</strain>
    </source>
</reference>
<sequence length="416" mass="43968">MPVSTSYTFFGVVEDAFDGEFLRIDPQAFGYAARQTITGSLALSGSLAALWSSLPEAERVLSTNDISELDLSFAQESTGNWTEADLVTPLTLVSTRDERPLDQLSATLFHSDQPDGPTLRLDQLEHGGALLTNDDDRSAYVYGAWVPDEVKPTLVYGTSVENRMSLTGELTLAWGGRGEDTIRVMDGQAFVWGQQGDDRITGGDGRDVLYGGIGDDTIRGQGGDDVIRGDWGDDILKGGAGNDRISGGAGDDLIEGNGGADILDAGGGVDIVRGGAGDDVILSGTGRFDESFELERSISEGGSGNDTIIATFDAILTGGSGADIFQVGNPAGVLDNIGGLNITDFRPGVDKLAVYAGEPGQYDSFEEIMARATEISGDLVFDFFPTSTKDLPSLVLENVKASQLTSGDFLWDDFLV</sequence>
<accession>A0ACD4NMH1</accession>
<dbReference type="EMBL" id="CP113520">
    <property type="protein sequence ID" value="WAJ27875.1"/>
    <property type="molecule type" value="Genomic_DNA"/>
</dbReference>
<keyword evidence="2" id="KW-1185">Reference proteome</keyword>
<evidence type="ECO:0000313" key="2">
    <source>
        <dbReference type="Proteomes" id="UP001163223"/>
    </source>
</evidence>
<evidence type="ECO:0000313" key="1">
    <source>
        <dbReference type="EMBL" id="WAJ27875.1"/>
    </source>
</evidence>
<organism evidence="1 2">
    <name type="scientific">Antarcticirhabdus aurantiaca</name>
    <dbReference type="NCBI Taxonomy" id="2606717"/>
    <lineage>
        <taxon>Bacteria</taxon>
        <taxon>Pseudomonadati</taxon>
        <taxon>Pseudomonadota</taxon>
        <taxon>Alphaproteobacteria</taxon>
        <taxon>Hyphomicrobiales</taxon>
        <taxon>Aurantimonadaceae</taxon>
        <taxon>Antarcticirhabdus</taxon>
    </lineage>
</organism>
<proteinExistence type="predicted"/>
<name>A0ACD4NMH1_9HYPH</name>
<protein>
    <submittedName>
        <fullName evidence="1">Calcium-binding protein</fullName>
    </submittedName>
</protein>
<dbReference type="Proteomes" id="UP001163223">
    <property type="component" value="Chromosome"/>
</dbReference>